<dbReference type="SUPFAM" id="SSF52833">
    <property type="entry name" value="Thioredoxin-like"/>
    <property type="match status" value="1"/>
</dbReference>
<feature type="domain" description="Thioredoxin" evidence="1">
    <location>
        <begin position="33"/>
        <end position="174"/>
    </location>
</feature>
<dbReference type="HOGENOM" id="CLU_042529_11_1_6"/>
<organism evidence="2 3">
    <name type="scientific">Thioploca ingrica</name>
    <dbReference type="NCBI Taxonomy" id="40754"/>
    <lineage>
        <taxon>Bacteria</taxon>
        <taxon>Pseudomonadati</taxon>
        <taxon>Pseudomonadota</taxon>
        <taxon>Gammaproteobacteria</taxon>
        <taxon>Thiotrichales</taxon>
        <taxon>Thiotrichaceae</taxon>
        <taxon>Thioploca</taxon>
    </lineage>
</organism>
<gene>
    <name evidence="2" type="ORF">THII_3829</name>
</gene>
<dbReference type="GO" id="GO:0016491">
    <property type="term" value="F:oxidoreductase activity"/>
    <property type="evidence" value="ECO:0007669"/>
    <property type="project" value="InterPro"/>
</dbReference>
<proteinExistence type="predicted"/>
<reference evidence="2 3" key="1">
    <citation type="journal article" date="2014" name="ISME J.">
        <title>Ecophysiology of Thioploca ingrica as revealed by the complete genome sequence supplemented with proteomic evidence.</title>
        <authorList>
            <person name="Kojima H."/>
            <person name="Ogura Y."/>
            <person name="Yamamoto N."/>
            <person name="Togashi T."/>
            <person name="Mori H."/>
            <person name="Watanabe T."/>
            <person name="Nemoto F."/>
            <person name="Kurokawa K."/>
            <person name="Hayashi T."/>
            <person name="Fukui M."/>
        </authorList>
    </citation>
    <scope>NUCLEOTIDE SEQUENCE [LARGE SCALE GENOMIC DNA]</scope>
</reference>
<evidence type="ECO:0000313" key="2">
    <source>
        <dbReference type="EMBL" id="BAP58126.1"/>
    </source>
</evidence>
<dbReference type="PANTHER" id="PTHR42852:SF13">
    <property type="entry name" value="PROTEIN DIPZ"/>
    <property type="match status" value="1"/>
</dbReference>
<dbReference type="OrthoDB" id="9799347at2"/>
<dbReference type="EMBL" id="AP014633">
    <property type="protein sequence ID" value="BAP58126.1"/>
    <property type="molecule type" value="Genomic_DNA"/>
</dbReference>
<dbReference type="InterPro" id="IPR050553">
    <property type="entry name" value="Thioredoxin_ResA/DsbE_sf"/>
</dbReference>
<dbReference type="Proteomes" id="UP000031623">
    <property type="component" value="Chromosome"/>
</dbReference>
<dbReference type="CDD" id="cd02966">
    <property type="entry name" value="TlpA_like_family"/>
    <property type="match status" value="1"/>
</dbReference>
<dbReference type="InterPro" id="IPR013766">
    <property type="entry name" value="Thioredoxin_domain"/>
</dbReference>
<dbReference type="KEGG" id="tig:THII_3829"/>
<protein>
    <submittedName>
        <fullName evidence="2">Redoxin domain-containing protein</fullName>
    </submittedName>
</protein>
<accession>A0A090BW77</accession>
<dbReference type="InterPro" id="IPR000866">
    <property type="entry name" value="AhpC/TSA"/>
</dbReference>
<dbReference type="STRING" id="40754.THII_3829"/>
<sequence length="174" mass="19859">MKKPAYFIAFTLLFLLGLVSISGYWGYKLLLAQEELVRRPDFTLPDLKGKNRHNSEWNGKVVVVNFWATWCPPCIQEIPQFVNIQKKYADRGLQFVGIALDTPEHVKDFVQRMKINYPILVAEEDEVIEVANQFGDHAGVLPFTAIVDRQGNMVLQTPGEMDQATIEKIIKPLL</sequence>
<evidence type="ECO:0000259" key="1">
    <source>
        <dbReference type="PROSITE" id="PS51352"/>
    </source>
</evidence>
<evidence type="ECO:0000313" key="3">
    <source>
        <dbReference type="Proteomes" id="UP000031623"/>
    </source>
</evidence>
<dbReference type="PANTHER" id="PTHR42852">
    <property type="entry name" value="THIOL:DISULFIDE INTERCHANGE PROTEIN DSBE"/>
    <property type="match status" value="1"/>
</dbReference>
<dbReference type="AlphaFoldDB" id="A0A090BW77"/>
<keyword evidence="3" id="KW-1185">Reference proteome</keyword>
<name>A0A090BW77_9GAMM</name>
<dbReference type="PROSITE" id="PS51352">
    <property type="entry name" value="THIOREDOXIN_2"/>
    <property type="match status" value="1"/>
</dbReference>
<dbReference type="Pfam" id="PF00578">
    <property type="entry name" value="AhpC-TSA"/>
    <property type="match status" value="1"/>
</dbReference>
<dbReference type="GO" id="GO:0016209">
    <property type="term" value="F:antioxidant activity"/>
    <property type="evidence" value="ECO:0007669"/>
    <property type="project" value="InterPro"/>
</dbReference>
<dbReference type="Gene3D" id="3.40.30.10">
    <property type="entry name" value="Glutaredoxin"/>
    <property type="match status" value="1"/>
</dbReference>
<dbReference type="InterPro" id="IPR036249">
    <property type="entry name" value="Thioredoxin-like_sf"/>
</dbReference>